<feature type="transmembrane region" description="Helical" evidence="13">
    <location>
        <begin position="120"/>
        <end position="140"/>
    </location>
</feature>
<dbReference type="PANTHER" id="PTHR10106">
    <property type="entry name" value="CYTOCHROME B561-RELATED"/>
    <property type="match status" value="1"/>
</dbReference>
<reference evidence="16" key="1">
    <citation type="submission" date="2024-07" db="EMBL/GenBank/DDBJ databases">
        <title>Two chromosome-level genome assemblies of Korean endemic species Abeliophyllum distichum and Forsythia ovata (Oleaceae).</title>
        <authorList>
            <person name="Jang H."/>
        </authorList>
    </citation>
    <scope>NUCLEOTIDE SEQUENCE [LARGE SCALE GENOMIC DNA]</scope>
</reference>
<name>A0ABD1W7R1_9LAMI</name>
<protein>
    <recommendedName>
        <fullName evidence="11">ascorbate ferrireductase (transmembrane)</fullName>
        <ecNumber evidence="11">7.2.1.3</ecNumber>
    </recommendedName>
</protein>
<dbReference type="Pfam" id="PF03188">
    <property type="entry name" value="Cytochrom_B561"/>
    <property type="match status" value="1"/>
</dbReference>
<feature type="transmembrane region" description="Helical" evidence="13">
    <location>
        <begin position="87"/>
        <end position="108"/>
    </location>
</feature>
<organism evidence="15 16">
    <name type="scientific">Forsythia ovata</name>
    <dbReference type="NCBI Taxonomy" id="205694"/>
    <lineage>
        <taxon>Eukaryota</taxon>
        <taxon>Viridiplantae</taxon>
        <taxon>Streptophyta</taxon>
        <taxon>Embryophyta</taxon>
        <taxon>Tracheophyta</taxon>
        <taxon>Spermatophyta</taxon>
        <taxon>Magnoliopsida</taxon>
        <taxon>eudicotyledons</taxon>
        <taxon>Gunneridae</taxon>
        <taxon>Pentapetalae</taxon>
        <taxon>asterids</taxon>
        <taxon>lamiids</taxon>
        <taxon>Lamiales</taxon>
        <taxon>Oleaceae</taxon>
        <taxon>Forsythieae</taxon>
        <taxon>Forsythia</taxon>
    </lineage>
</organism>
<dbReference type="AlphaFoldDB" id="A0ABD1W7R1"/>
<feature type="transmembrane region" description="Helical" evidence="13">
    <location>
        <begin position="160"/>
        <end position="182"/>
    </location>
</feature>
<feature type="domain" description="Cytochrome b561" evidence="14">
    <location>
        <begin position="19"/>
        <end position="219"/>
    </location>
</feature>
<evidence type="ECO:0000256" key="7">
    <source>
        <dbReference type="ARBA" id="ARBA00022982"/>
    </source>
</evidence>
<evidence type="ECO:0000256" key="9">
    <source>
        <dbReference type="ARBA" id="ARBA00023004"/>
    </source>
</evidence>
<comment type="caution">
    <text evidence="15">The sequence shown here is derived from an EMBL/GenBank/DDBJ whole genome shotgun (WGS) entry which is preliminary data.</text>
</comment>
<comment type="cofactor">
    <cofactor evidence="1">
        <name>heme b</name>
        <dbReference type="ChEBI" id="CHEBI:60344"/>
    </cofactor>
</comment>
<evidence type="ECO:0000256" key="2">
    <source>
        <dbReference type="ARBA" id="ARBA00004141"/>
    </source>
</evidence>
<evidence type="ECO:0000313" key="16">
    <source>
        <dbReference type="Proteomes" id="UP001604277"/>
    </source>
</evidence>
<evidence type="ECO:0000256" key="1">
    <source>
        <dbReference type="ARBA" id="ARBA00001970"/>
    </source>
</evidence>
<proteinExistence type="predicted"/>
<dbReference type="EC" id="7.2.1.3" evidence="11"/>
<keyword evidence="8 13" id="KW-1133">Transmembrane helix</keyword>
<dbReference type="Gene3D" id="1.20.120.1770">
    <property type="match status" value="1"/>
</dbReference>
<feature type="transmembrane region" description="Helical" evidence="13">
    <location>
        <begin position="12"/>
        <end position="36"/>
    </location>
</feature>
<evidence type="ECO:0000256" key="4">
    <source>
        <dbReference type="ARBA" id="ARBA00022617"/>
    </source>
</evidence>
<dbReference type="Proteomes" id="UP001604277">
    <property type="component" value="Unassembled WGS sequence"/>
</dbReference>
<evidence type="ECO:0000256" key="8">
    <source>
        <dbReference type="ARBA" id="ARBA00022989"/>
    </source>
</evidence>
<dbReference type="CDD" id="cd08766">
    <property type="entry name" value="Cyt_b561_ACYB-1_like"/>
    <property type="match status" value="1"/>
</dbReference>
<keyword evidence="10 13" id="KW-0472">Membrane</keyword>
<dbReference type="PANTHER" id="PTHR10106:SF43">
    <property type="entry name" value="CYTOCHROME B561 FAMILY PROTEIN, EXPRESSED"/>
    <property type="match status" value="1"/>
</dbReference>
<gene>
    <name evidence="15" type="ORF">Fot_14933</name>
</gene>
<evidence type="ECO:0000256" key="5">
    <source>
        <dbReference type="ARBA" id="ARBA00022692"/>
    </source>
</evidence>
<evidence type="ECO:0000256" key="12">
    <source>
        <dbReference type="ARBA" id="ARBA00051575"/>
    </source>
</evidence>
<evidence type="ECO:0000256" key="3">
    <source>
        <dbReference type="ARBA" id="ARBA00022448"/>
    </source>
</evidence>
<dbReference type="GO" id="GO:0140571">
    <property type="term" value="F:transmembrane ascorbate ferrireductase activity"/>
    <property type="evidence" value="ECO:0007669"/>
    <property type="project" value="UniProtKB-EC"/>
</dbReference>
<keyword evidence="3" id="KW-0813">Transport</keyword>
<keyword evidence="7" id="KW-0249">Electron transport</keyword>
<dbReference type="InterPro" id="IPR043205">
    <property type="entry name" value="CYB561/CYBRD1-like"/>
</dbReference>
<comment type="catalytic activity">
    <reaction evidence="12">
        <text>Fe(3+)(out) + L-ascorbate(in) = monodehydro-L-ascorbate radical(in) + Fe(2+)(out) + H(+)</text>
        <dbReference type="Rhea" id="RHEA:30403"/>
        <dbReference type="ChEBI" id="CHEBI:15378"/>
        <dbReference type="ChEBI" id="CHEBI:29033"/>
        <dbReference type="ChEBI" id="CHEBI:29034"/>
        <dbReference type="ChEBI" id="CHEBI:38290"/>
        <dbReference type="ChEBI" id="CHEBI:59513"/>
        <dbReference type="EC" id="7.2.1.3"/>
    </reaction>
</comment>
<sequence length="241" mass="27522">MALKRSNNYGISAFLVSVFAHLLAIAVTILLLIWLLHFREGLAFKSDIKQKIFNVHPLLMILGFVLISGEAIMAYKTVPGRRKVQKILHLILHLIALVAGIVGIYAVIKFHNESGIPNIYTLHSWLGISTISLFGLQWLFSFFSLGYPGAKPTRRDRLVPWHALFGTVIFFMAILSAETGLVERFIFLRLHRNQEALVTVRRIKHKKKMKIAKKEVLLRPVHKLRSIDRPFDRLSSKPLIV</sequence>
<keyword evidence="5 13" id="KW-0812">Transmembrane</keyword>
<accession>A0ABD1W7R1</accession>
<dbReference type="GO" id="GO:0046872">
    <property type="term" value="F:metal ion binding"/>
    <property type="evidence" value="ECO:0007669"/>
    <property type="project" value="UniProtKB-KW"/>
</dbReference>
<evidence type="ECO:0000259" key="14">
    <source>
        <dbReference type="PROSITE" id="PS50939"/>
    </source>
</evidence>
<evidence type="ECO:0000256" key="10">
    <source>
        <dbReference type="ARBA" id="ARBA00023136"/>
    </source>
</evidence>
<dbReference type="EMBL" id="JBFOLJ010000004">
    <property type="protein sequence ID" value="KAL2545700.1"/>
    <property type="molecule type" value="Genomic_DNA"/>
</dbReference>
<evidence type="ECO:0000313" key="15">
    <source>
        <dbReference type="EMBL" id="KAL2545700.1"/>
    </source>
</evidence>
<keyword evidence="4" id="KW-0349">Heme</keyword>
<dbReference type="FunFam" id="1.20.120.1770:FF:000001">
    <property type="entry name" value="Cytochrome b reductase 1"/>
    <property type="match status" value="1"/>
</dbReference>
<evidence type="ECO:0000256" key="11">
    <source>
        <dbReference type="ARBA" id="ARBA00024225"/>
    </source>
</evidence>
<keyword evidence="16" id="KW-1185">Reference proteome</keyword>
<keyword evidence="6" id="KW-0479">Metal-binding</keyword>
<keyword evidence="9" id="KW-0408">Iron</keyword>
<evidence type="ECO:0000256" key="13">
    <source>
        <dbReference type="SAM" id="Phobius"/>
    </source>
</evidence>
<evidence type="ECO:0000256" key="6">
    <source>
        <dbReference type="ARBA" id="ARBA00022723"/>
    </source>
</evidence>
<dbReference type="PROSITE" id="PS50939">
    <property type="entry name" value="CYTOCHROME_B561"/>
    <property type="match status" value="1"/>
</dbReference>
<dbReference type="SMART" id="SM00665">
    <property type="entry name" value="B561"/>
    <property type="match status" value="1"/>
</dbReference>
<dbReference type="InterPro" id="IPR006593">
    <property type="entry name" value="Cyt_b561/ferric_Rdtase_TM"/>
</dbReference>
<feature type="transmembrane region" description="Helical" evidence="13">
    <location>
        <begin position="57"/>
        <end position="75"/>
    </location>
</feature>
<dbReference type="GO" id="GO:0016020">
    <property type="term" value="C:membrane"/>
    <property type="evidence" value="ECO:0007669"/>
    <property type="project" value="UniProtKB-SubCell"/>
</dbReference>
<comment type="subcellular location">
    <subcellularLocation>
        <location evidence="2">Membrane</location>
        <topology evidence="2">Multi-pass membrane protein</topology>
    </subcellularLocation>
</comment>